<feature type="compositionally biased region" description="Basic and acidic residues" evidence="13">
    <location>
        <begin position="206"/>
        <end position="221"/>
    </location>
</feature>
<proteinExistence type="inferred from homology"/>
<keyword evidence="6" id="KW-0648">Protein biosynthesis</keyword>
<dbReference type="SUPFAM" id="SSF52540">
    <property type="entry name" value="P-loop containing nucleoside triphosphate hydrolases"/>
    <property type="match status" value="1"/>
</dbReference>
<dbReference type="SUPFAM" id="SSF52156">
    <property type="entry name" value="Initiation factor IF2/eIF5b, domain 3"/>
    <property type="match status" value="1"/>
</dbReference>
<dbReference type="SUPFAM" id="SSF50447">
    <property type="entry name" value="Translation proteins"/>
    <property type="match status" value="2"/>
</dbReference>
<dbReference type="InterPro" id="IPR036925">
    <property type="entry name" value="TIF_IF2_dom3_sf"/>
</dbReference>
<dbReference type="InterPro" id="IPR009000">
    <property type="entry name" value="Transl_B-barrel_sf"/>
</dbReference>
<evidence type="ECO:0000256" key="12">
    <source>
        <dbReference type="ARBA" id="ARBA00044200"/>
    </source>
</evidence>
<dbReference type="InterPro" id="IPR023115">
    <property type="entry name" value="TIF_IF2_dom3"/>
</dbReference>
<comment type="function">
    <text evidence="10">One of the essential components for the initiation of protein synthesis. Protects formylmethionyl-tRNA from spontaneous hydrolysis and promotes its binding to the 30S ribosomal subunits. Also involved in the hydrolysis of GTP during the formation of the 70S ribosomal complex.</text>
</comment>
<evidence type="ECO:0000256" key="1">
    <source>
        <dbReference type="ARBA" id="ARBA00004173"/>
    </source>
</evidence>
<keyword evidence="7" id="KW-0809">Transit peptide</keyword>
<keyword evidence="8" id="KW-0496">Mitochondrion</keyword>
<dbReference type="Gene3D" id="3.40.50.10050">
    <property type="entry name" value="Translation initiation factor IF- 2, domain 3"/>
    <property type="match status" value="1"/>
</dbReference>
<dbReference type="KEGG" id="kne:92179474"/>
<dbReference type="InterPro" id="IPR027417">
    <property type="entry name" value="P-loop_NTPase"/>
</dbReference>
<comment type="subcellular location">
    <subcellularLocation>
        <location evidence="1">Mitochondrion</location>
    </subcellularLocation>
</comment>
<evidence type="ECO:0000313" key="15">
    <source>
        <dbReference type="EMBL" id="KAK8861396.1"/>
    </source>
</evidence>
<dbReference type="PROSITE" id="PS51722">
    <property type="entry name" value="G_TR_2"/>
    <property type="match status" value="1"/>
</dbReference>
<evidence type="ECO:0000256" key="9">
    <source>
        <dbReference type="ARBA" id="ARBA00023134"/>
    </source>
</evidence>
<name>A0AAW0Z1J8_9TREE</name>
<dbReference type="CDD" id="cd01887">
    <property type="entry name" value="IF2_eIF5B"/>
    <property type="match status" value="1"/>
</dbReference>
<dbReference type="FunFam" id="2.40.30.10:FF:000007">
    <property type="entry name" value="Translation initiation factor IF-2"/>
    <property type="match status" value="1"/>
</dbReference>
<evidence type="ECO:0000256" key="4">
    <source>
        <dbReference type="ARBA" id="ARBA00022540"/>
    </source>
</evidence>
<dbReference type="RefSeq" id="XP_066804021.1">
    <property type="nucleotide sequence ID" value="XM_066945332.1"/>
</dbReference>
<dbReference type="FunFam" id="2.40.30.10:FF:000008">
    <property type="entry name" value="Translation initiation factor IF-2"/>
    <property type="match status" value="1"/>
</dbReference>
<keyword evidence="4 15" id="KW-0396">Initiation factor</keyword>
<dbReference type="CDD" id="cd03692">
    <property type="entry name" value="mtIF2_IVc"/>
    <property type="match status" value="1"/>
</dbReference>
<evidence type="ECO:0000256" key="6">
    <source>
        <dbReference type="ARBA" id="ARBA00022917"/>
    </source>
</evidence>
<evidence type="ECO:0000256" key="8">
    <source>
        <dbReference type="ARBA" id="ARBA00023128"/>
    </source>
</evidence>
<feature type="compositionally biased region" description="Polar residues" evidence="13">
    <location>
        <begin position="300"/>
        <end position="311"/>
    </location>
</feature>
<dbReference type="GO" id="GO:0003743">
    <property type="term" value="F:translation initiation factor activity"/>
    <property type="evidence" value="ECO:0007669"/>
    <property type="project" value="UniProtKB-KW"/>
</dbReference>
<evidence type="ECO:0000313" key="16">
    <source>
        <dbReference type="Proteomes" id="UP001388673"/>
    </source>
</evidence>
<evidence type="ECO:0000256" key="10">
    <source>
        <dbReference type="ARBA" id="ARBA00025162"/>
    </source>
</evidence>
<dbReference type="InterPro" id="IPR000795">
    <property type="entry name" value="T_Tr_GTP-bd_dom"/>
</dbReference>
<protein>
    <recommendedName>
        <fullName evidence="3">Eukaryotic translation initiation factor 5B</fullName>
    </recommendedName>
    <alternativeName>
        <fullName evidence="11">Translation initiation factor IF-2</fullName>
    </alternativeName>
    <alternativeName>
        <fullName evidence="12">Translation initiation factor IF-2, mitochondrial</fullName>
    </alternativeName>
</protein>
<dbReference type="Proteomes" id="UP001388673">
    <property type="component" value="Unassembled WGS sequence"/>
</dbReference>
<feature type="domain" description="Tr-type G" evidence="14">
    <location>
        <begin position="412"/>
        <end position="592"/>
    </location>
</feature>
<comment type="caution">
    <text evidence="15">The sequence shown here is derived from an EMBL/GenBank/DDBJ whole genome shotgun (WGS) entry which is preliminary data.</text>
</comment>
<keyword evidence="5" id="KW-0547">Nucleotide-binding</keyword>
<dbReference type="InterPro" id="IPR053905">
    <property type="entry name" value="EF-G-like_DII"/>
</dbReference>
<dbReference type="PROSITE" id="PS01176">
    <property type="entry name" value="IF2"/>
    <property type="match status" value="1"/>
</dbReference>
<dbReference type="InterPro" id="IPR005225">
    <property type="entry name" value="Small_GTP-bd"/>
</dbReference>
<gene>
    <name evidence="15" type="ORF">IAR55_002215</name>
</gene>
<evidence type="ECO:0000256" key="3">
    <source>
        <dbReference type="ARBA" id="ARBA00013824"/>
    </source>
</evidence>
<evidence type="ECO:0000259" key="14">
    <source>
        <dbReference type="PROSITE" id="PS51722"/>
    </source>
</evidence>
<dbReference type="AlphaFoldDB" id="A0AAW0Z1J8"/>
<dbReference type="FunFam" id="3.40.50.10050:FF:000001">
    <property type="entry name" value="Translation initiation factor IF-2"/>
    <property type="match status" value="1"/>
</dbReference>
<evidence type="ECO:0000256" key="13">
    <source>
        <dbReference type="SAM" id="MobiDB-lite"/>
    </source>
</evidence>
<dbReference type="InterPro" id="IPR000178">
    <property type="entry name" value="TF_IF2_bacterial-like"/>
</dbReference>
<dbReference type="GO" id="GO:0005525">
    <property type="term" value="F:GTP binding"/>
    <property type="evidence" value="ECO:0007669"/>
    <property type="project" value="UniProtKB-KW"/>
</dbReference>
<dbReference type="Gene3D" id="2.40.30.10">
    <property type="entry name" value="Translation factors"/>
    <property type="match status" value="2"/>
</dbReference>
<dbReference type="PANTHER" id="PTHR43381:SF20">
    <property type="entry name" value="TRANSLATION INITIATION FACTOR IF-2, MITOCHONDRIAL"/>
    <property type="match status" value="1"/>
</dbReference>
<dbReference type="GeneID" id="92179474"/>
<comment type="similarity">
    <text evidence="2">Belongs to the TRAFAC class translation factor GTPase superfamily. Classic translation factor GTPase family. IF-2 subfamily.</text>
</comment>
<dbReference type="GO" id="GO:0005739">
    <property type="term" value="C:mitochondrion"/>
    <property type="evidence" value="ECO:0007669"/>
    <property type="project" value="UniProtKB-SubCell"/>
</dbReference>
<dbReference type="FunFam" id="3.40.50.300:FF:000019">
    <property type="entry name" value="Translation initiation factor IF-2"/>
    <property type="match status" value="1"/>
</dbReference>
<dbReference type="Pfam" id="PF22042">
    <property type="entry name" value="EF-G_D2"/>
    <property type="match status" value="1"/>
</dbReference>
<dbReference type="PRINTS" id="PR00315">
    <property type="entry name" value="ELONGATNFCT"/>
</dbReference>
<reference evidence="15 16" key="1">
    <citation type="journal article" date="2024" name="bioRxiv">
        <title>Comparative genomics of Cryptococcus and Kwoniella reveals pathogenesis evolution and contrasting karyotype dynamics via intercentromeric recombination or chromosome fusion.</title>
        <authorList>
            <person name="Coelho M.A."/>
            <person name="David-Palma M."/>
            <person name="Shea T."/>
            <person name="Bowers K."/>
            <person name="McGinley-Smith S."/>
            <person name="Mohammad A.W."/>
            <person name="Gnirke A."/>
            <person name="Yurkov A.M."/>
            <person name="Nowrousian M."/>
            <person name="Sun S."/>
            <person name="Cuomo C.A."/>
            <person name="Heitman J."/>
        </authorList>
    </citation>
    <scope>NUCLEOTIDE SEQUENCE [LARGE SCALE GENOMIC DNA]</scope>
    <source>
        <strain evidence="15 16">CBS 13917</strain>
    </source>
</reference>
<dbReference type="Pfam" id="PF11987">
    <property type="entry name" value="IF-2"/>
    <property type="match status" value="1"/>
</dbReference>
<evidence type="ECO:0000256" key="2">
    <source>
        <dbReference type="ARBA" id="ARBA00007733"/>
    </source>
</evidence>
<dbReference type="PANTHER" id="PTHR43381">
    <property type="entry name" value="TRANSLATION INITIATION FACTOR IF-2-RELATED"/>
    <property type="match status" value="1"/>
</dbReference>
<feature type="compositionally biased region" description="Basic and acidic residues" evidence="13">
    <location>
        <begin position="177"/>
        <end position="192"/>
    </location>
</feature>
<dbReference type="CDD" id="cd03702">
    <property type="entry name" value="IF2_mtIF2_II"/>
    <property type="match status" value="1"/>
</dbReference>
<dbReference type="Gene3D" id="3.40.50.300">
    <property type="entry name" value="P-loop containing nucleotide triphosphate hydrolases"/>
    <property type="match status" value="1"/>
</dbReference>
<dbReference type="Pfam" id="PF14578">
    <property type="entry name" value="GTP_EFTU_D4"/>
    <property type="match status" value="1"/>
</dbReference>
<sequence length="963" mass="103947">MALSLAPCRCCRGVLHRLSDLSRARPFSSSSSTLQEGFRLPSRDWSAHRFSSPLGSDTNGGKAGLGAKRGGSRDRGDNKGDIRGDKRGDNRGQNRGENGGNRRRQQLFGAEGRDSIAGPSKEFGAPNNRRRDTFSQGLGKWGVSSESSKDKAPIASGFGLKSARGESARRGTAFGDILDKTRTGRRKDEKPRGPSAFGDLLNGSFDGEKRNRTTGGRDDSSQKGLTEDTGVAGGAPVTVEDNFGGDGDSFAERSRHGASRDRRGRSREASGSLLSRLQAAEEDDASLPSRPHHKRDHRSNNSSDPTMSAQTRKPKTHKPKLVEVRAEKEVYIPRTISTGNLAKIFGVKLFPLQAKMMRLDMSDDQRRSDYLMSAEEACNIAIEYGYNPVVDDEASFDIYPDPDPADGADQHLRPPVVTIMGHVDHGKTTLLDSLRHTSVAASEAGGITQHIGAFSVPLSSLLPNSPSSQSTITFLDTPGHAAFTAMRARGASVTDIVVLVVAADDGVMPQTREVLELVKSEGDKVGLVVAINKCDKPGVDVDKVKSALGAEGIHLEEDGGDVPSVRVSGLTKLGLDDLVETLSTLAELRDLRARKEGKAEGYVLESRVDKGRGNIATVLVTKGTLRTSASIVAGQTWCRVRQMQDDKGKAIREALPGTPVSITGWKELPSAGDELLEAVSGEDEAKKAVNNRKRDEERKRMLADVEQINAKRREERMRVEAEAAALEAAADGGVTERETLEGGEVKPKEAKEEYKPLRLVIKADVSGTVEAVVGALEHIGNKDAGVKIVHTGVGEVVESDITQAEASEATIIGFNVSASRQIQTLAKSAHVPLQLESVIYRLIDQVRTRVAALLPPKIEYSVKGEASVLQLFSINIKRKQAITIAGCRVGNGVINRTEGVRVLRGEGREVVYEGKIETLKHLKKEVQEVRKGMECGIALEGFADIREGDEIVTFTKIEVPREL</sequence>
<dbReference type="GO" id="GO:0003924">
    <property type="term" value="F:GTPase activity"/>
    <property type="evidence" value="ECO:0007669"/>
    <property type="project" value="InterPro"/>
</dbReference>
<dbReference type="InterPro" id="IPR029459">
    <property type="entry name" value="EFTU-type"/>
</dbReference>
<feature type="region of interest" description="Disordered" evidence="13">
    <location>
        <begin position="23"/>
        <end position="321"/>
    </location>
</feature>
<evidence type="ECO:0000256" key="5">
    <source>
        <dbReference type="ARBA" id="ARBA00022741"/>
    </source>
</evidence>
<accession>A0AAW0Z1J8</accession>
<dbReference type="InterPro" id="IPR044145">
    <property type="entry name" value="IF2_II"/>
</dbReference>
<dbReference type="NCBIfam" id="TIGR00487">
    <property type="entry name" value="IF-2"/>
    <property type="match status" value="1"/>
</dbReference>
<dbReference type="EMBL" id="JBCAWK010000004">
    <property type="protein sequence ID" value="KAK8861396.1"/>
    <property type="molecule type" value="Genomic_DNA"/>
</dbReference>
<evidence type="ECO:0000256" key="7">
    <source>
        <dbReference type="ARBA" id="ARBA00022946"/>
    </source>
</evidence>
<feature type="compositionally biased region" description="Basic and acidic residues" evidence="13">
    <location>
        <begin position="250"/>
        <end position="261"/>
    </location>
</feature>
<dbReference type="HAMAP" id="MF_00100_B">
    <property type="entry name" value="IF_2_B"/>
    <property type="match status" value="1"/>
</dbReference>
<dbReference type="Pfam" id="PF00009">
    <property type="entry name" value="GTP_EFTU"/>
    <property type="match status" value="1"/>
</dbReference>
<keyword evidence="16" id="KW-1185">Reference proteome</keyword>
<keyword evidence="9" id="KW-0342">GTP-binding</keyword>
<evidence type="ECO:0000256" key="11">
    <source>
        <dbReference type="ARBA" id="ARBA00032478"/>
    </source>
</evidence>
<dbReference type="NCBIfam" id="TIGR00231">
    <property type="entry name" value="small_GTP"/>
    <property type="match status" value="1"/>
</dbReference>
<feature type="compositionally biased region" description="Basic and acidic residues" evidence="13">
    <location>
        <begin position="71"/>
        <end position="94"/>
    </location>
</feature>
<dbReference type="InterPro" id="IPR015760">
    <property type="entry name" value="TIF_IF2"/>
</dbReference>
<organism evidence="15 16">
    <name type="scientific">Kwoniella newhampshirensis</name>
    <dbReference type="NCBI Taxonomy" id="1651941"/>
    <lineage>
        <taxon>Eukaryota</taxon>
        <taxon>Fungi</taxon>
        <taxon>Dikarya</taxon>
        <taxon>Basidiomycota</taxon>
        <taxon>Agaricomycotina</taxon>
        <taxon>Tremellomycetes</taxon>
        <taxon>Tremellales</taxon>
        <taxon>Cryptococcaceae</taxon>
        <taxon>Kwoniella</taxon>
    </lineage>
</organism>